<dbReference type="EMBL" id="JACOFV010000002">
    <property type="protein sequence ID" value="MBC3861084.1"/>
    <property type="molecule type" value="Genomic_DNA"/>
</dbReference>
<dbReference type="SUPFAM" id="SSF51197">
    <property type="entry name" value="Clavaminate synthase-like"/>
    <property type="match status" value="1"/>
</dbReference>
<proteinExistence type="inferred from homology"/>
<evidence type="ECO:0000256" key="11">
    <source>
        <dbReference type="RuleBase" id="RU003682"/>
    </source>
</evidence>
<comment type="pathway">
    <text evidence="2">Alkene biosynthesis; ethylene biosynthesis via 2-oxoglutarate.</text>
</comment>
<evidence type="ECO:0000256" key="2">
    <source>
        <dbReference type="ARBA" id="ARBA00004767"/>
    </source>
</evidence>
<gene>
    <name evidence="13" type="ORF">H8K32_03145</name>
</gene>
<dbReference type="PANTHER" id="PTHR47990">
    <property type="entry name" value="2-OXOGLUTARATE (2OG) AND FE(II)-DEPENDENT OXYGENASE SUPERFAMILY PROTEIN-RELATED"/>
    <property type="match status" value="1"/>
</dbReference>
<evidence type="ECO:0000256" key="9">
    <source>
        <dbReference type="ARBA" id="ARBA00047725"/>
    </source>
</evidence>
<keyword evidence="6" id="KW-0266">Ethylene biosynthesis</keyword>
<evidence type="ECO:0000259" key="12">
    <source>
        <dbReference type="PROSITE" id="PS51471"/>
    </source>
</evidence>
<evidence type="ECO:0000313" key="14">
    <source>
        <dbReference type="Proteomes" id="UP000634011"/>
    </source>
</evidence>
<dbReference type="InterPro" id="IPR026992">
    <property type="entry name" value="DIOX_N"/>
</dbReference>
<sequence>MHIQPVDYRDPDAARKFTESLHQTGFGVLTNHPLSQNLLNTIYQEWYEFFQTDAKNQYTFDAEKMDGYFSPKISETAKGFAKRDLKEFYHVYPWGRVPSEVSNAAREYYVEGSKLAAELLQWVEDHTPAEIKAKYSMPLSDMITDSDLTLLRVLHYPPLRGDEEPDAVRAAAHGDINLLTVLPAATQAGLQVLGKDDAWHDVPCDFGMLIVNIGDMLDEASQGYYPSTIHRVLNPTGEEAKKSRISLPLFLHPRPDVVLSERHTSGSYLQERLRELGVKK</sequence>
<evidence type="ECO:0000256" key="1">
    <source>
        <dbReference type="ARBA" id="ARBA00001954"/>
    </source>
</evidence>
<name>A0A923HCB0_9BURK</name>
<dbReference type="InterPro" id="IPR005123">
    <property type="entry name" value="Oxoglu/Fe-dep_dioxygenase_dom"/>
</dbReference>
<dbReference type="Gene3D" id="2.60.120.330">
    <property type="entry name" value="B-lactam Antibiotic, Isopenicillin N Synthase, Chain"/>
    <property type="match status" value="1"/>
</dbReference>
<dbReference type="PROSITE" id="PS51471">
    <property type="entry name" value="FE2OG_OXY"/>
    <property type="match status" value="1"/>
</dbReference>
<comment type="cofactor">
    <cofactor evidence="1">
        <name>Fe(2+)</name>
        <dbReference type="ChEBI" id="CHEBI:29033"/>
    </cofactor>
</comment>
<keyword evidence="11" id="KW-0560">Oxidoreductase</keyword>
<feature type="domain" description="Fe2OG dioxygenase" evidence="12">
    <location>
        <begin position="147"/>
        <end position="253"/>
    </location>
</feature>
<comment type="catalytic activity">
    <reaction evidence="9">
        <text>2-oxoglutarate + O2 + 2 H(+) = ethene + 3 CO2 + H2O</text>
        <dbReference type="Rhea" id="RHEA:31523"/>
        <dbReference type="ChEBI" id="CHEBI:15377"/>
        <dbReference type="ChEBI" id="CHEBI:15378"/>
        <dbReference type="ChEBI" id="CHEBI:15379"/>
        <dbReference type="ChEBI" id="CHEBI:16526"/>
        <dbReference type="ChEBI" id="CHEBI:16810"/>
        <dbReference type="ChEBI" id="CHEBI:18153"/>
        <dbReference type="EC" id="1.13.12.19"/>
    </reaction>
</comment>
<dbReference type="Pfam" id="PF03171">
    <property type="entry name" value="2OG-FeII_Oxy"/>
    <property type="match status" value="1"/>
</dbReference>
<dbReference type="InterPro" id="IPR044861">
    <property type="entry name" value="IPNS-like_FE2OG_OXY"/>
</dbReference>
<evidence type="ECO:0000256" key="6">
    <source>
        <dbReference type="ARBA" id="ARBA00022666"/>
    </source>
</evidence>
<dbReference type="Pfam" id="PF14226">
    <property type="entry name" value="DIOX_N"/>
    <property type="match status" value="1"/>
</dbReference>
<keyword evidence="11" id="KW-0408">Iron</keyword>
<dbReference type="GO" id="GO:0009693">
    <property type="term" value="P:ethylene biosynthetic process"/>
    <property type="evidence" value="ECO:0007669"/>
    <property type="project" value="UniProtKB-KW"/>
</dbReference>
<keyword evidence="14" id="KW-1185">Reference proteome</keyword>
<evidence type="ECO:0000256" key="10">
    <source>
        <dbReference type="ARBA" id="ARBA00049359"/>
    </source>
</evidence>
<reference evidence="13" key="1">
    <citation type="submission" date="2020-08" db="EMBL/GenBank/DDBJ databases">
        <title>Novel species isolated from subtropical streams in China.</title>
        <authorList>
            <person name="Lu H."/>
        </authorList>
    </citation>
    <scope>NUCLEOTIDE SEQUENCE</scope>
    <source>
        <strain evidence="13">KACC 12607</strain>
    </source>
</reference>
<dbReference type="RefSeq" id="WP_186911027.1">
    <property type="nucleotide sequence ID" value="NZ_JACOFV010000002.1"/>
</dbReference>
<comment type="caution">
    <text evidence="13">The sequence shown here is derived from an EMBL/GenBank/DDBJ whole genome shotgun (WGS) entry which is preliminary data.</text>
</comment>
<evidence type="ECO:0000256" key="5">
    <source>
        <dbReference type="ARBA" id="ARBA00019045"/>
    </source>
</evidence>
<dbReference type="Proteomes" id="UP000634011">
    <property type="component" value="Unassembled WGS sequence"/>
</dbReference>
<evidence type="ECO:0000256" key="8">
    <source>
        <dbReference type="ARBA" id="ARBA00031282"/>
    </source>
</evidence>
<dbReference type="AlphaFoldDB" id="A0A923HCB0"/>
<evidence type="ECO:0000256" key="7">
    <source>
        <dbReference type="ARBA" id="ARBA00031011"/>
    </source>
</evidence>
<protein>
    <recommendedName>
        <fullName evidence="5">2-oxoglutarate-dependent ethylene/succinate-forming enzyme</fullName>
        <ecNumber evidence="4">1.13.12.19</ecNumber>
        <ecNumber evidence="3">1.14.20.7</ecNumber>
    </recommendedName>
    <alternativeName>
        <fullName evidence="7">2-oxoglutarate dioxygenase (ethylene-forming)</fullName>
    </alternativeName>
    <alternativeName>
        <fullName evidence="8">2-oxoglutarate/L-arginine monooxygenase/decarboxylase (succinate-forming)</fullName>
    </alternativeName>
</protein>
<organism evidence="13 14">
    <name type="scientific">Undibacterium jejuense</name>
    <dbReference type="NCBI Taxonomy" id="1344949"/>
    <lineage>
        <taxon>Bacteria</taxon>
        <taxon>Pseudomonadati</taxon>
        <taxon>Pseudomonadota</taxon>
        <taxon>Betaproteobacteria</taxon>
        <taxon>Burkholderiales</taxon>
        <taxon>Oxalobacteraceae</taxon>
        <taxon>Undibacterium</taxon>
    </lineage>
</organism>
<dbReference type="GO" id="GO:0046872">
    <property type="term" value="F:metal ion binding"/>
    <property type="evidence" value="ECO:0007669"/>
    <property type="project" value="UniProtKB-KW"/>
</dbReference>
<comment type="catalytic activity">
    <reaction evidence="10">
        <text>L-arginine + 2-oxoglutarate + O2 = guanidine + L-glutamate 5-semialdehyde + succinate + CO2</text>
        <dbReference type="Rhea" id="RHEA:31535"/>
        <dbReference type="ChEBI" id="CHEBI:15379"/>
        <dbReference type="ChEBI" id="CHEBI:16526"/>
        <dbReference type="ChEBI" id="CHEBI:16810"/>
        <dbReference type="ChEBI" id="CHEBI:30031"/>
        <dbReference type="ChEBI" id="CHEBI:30087"/>
        <dbReference type="ChEBI" id="CHEBI:32682"/>
        <dbReference type="ChEBI" id="CHEBI:58066"/>
        <dbReference type="EC" id="1.14.20.7"/>
    </reaction>
</comment>
<comment type="similarity">
    <text evidence="11">Belongs to the iron/ascorbate-dependent oxidoreductase family.</text>
</comment>
<dbReference type="GO" id="GO:0102276">
    <property type="term" value="F:2-oxoglutarate oxygenase/decarboxylase (ethylene-forming) activity"/>
    <property type="evidence" value="ECO:0007669"/>
    <property type="project" value="UniProtKB-EC"/>
</dbReference>
<dbReference type="InterPro" id="IPR050231">
    <property type="entry name" value="Iron_ascorbate_oxido_reductase"/>
</dbReference>
<keyword evidence="11" id="KW-0479">Metal-binding</keyword>
<dbReference type="InterPro" id="IPR027443">
    <property type="entry name" value="IPNS-like_sf"/>
</dbReference>
<evidence type="ECO:0000256" key="3">
    <source>
        <dbReference type="ARBA" id="ARBA00012293"/>
    </source>
</evidence>
<accession>A0A923HCB0</accession>
<evidence type="ECO:0000313" key="13">
    <source>
        <dbReference type="EMBL" id="MBC3861084.1"/>
    </source>
</evidence>
<dbReference type="EC" id="1.14.20.7" evidence="3"/>
<evidence type="ECO:0000256" key="4">
    <source>
        <dbReference type="ARBA" id="ARBA00012531"/>
    </source>
</evidence>
<dbReference type="EC" id="1.13.12.19" evidence="4"/>